<keyword evidence="1" id="KW-0732">Signal</keyword>
<organism evidence="2 3">
    <name type="scientific">Tritonibacter litoralis</name>
    <dbReference type="NCBI Taxonomy" id="2662264"/>
    <lineage>
        <taxon>Bacteria</taxon>
        <taxon>Pseudomonadati</taxon>
        <taxon>Pseudomonadota</taxon>
        <taxon>Alphaproteobacteria</taxon>
        <taxon>Rhodobacterales</taxon>
        <taxon>Paracoccaceae</taxon>
        <taxon>Tritonibacter</taxon>
    </lineage>
</organism>
<sequence length="179" mass="19429">MFGGVLMRILTILSGAVSALCLTAVAPTAEPAPRTYFGSPIPMNSAAPEPTSLYRMFAGRSADWGAGSFAYFAPDGTFRAVNAAEQSIGEGRWFVTTNSKMCYDANWMWRQDFSAQSSKVLTCARFRVDNAGEMWSTTGSRAGPWFPFSTANLKRGDLVTPQFTAFYNSFGVAPGNIKK</sequence>
<dbReference type="AlphaFoldDB" id="A0A843YJA1"/>
<name>A0A843YJA1_9RHOB</name>
<feature type="chain" id="PRO_5032724633" evidence="1">
    <location>
        <begin position="20"/>
        <end position="179"/>
    </location>
</feature>
<dbReference type="InterPro" id="IPR009337">
    <property type="entry name" value="DUF995"/>
</dbReference>
<dbReference type="EMBL" id="WIBF01000007">
    <property type="protein sequence ID" value="MQQ09332.1"/>
    <property type="molecule type" value="Genomic_DNA"/>
</dbReference>
<dbReference type="Proteomes" id="UP000444174">
    <property type="component" value="Unassembled WGS sequence"/>
</dbReference>
<protein>
    <submittedName>
        <fullName evidence="2">DUF995 domain-containing protein</fullName>
    </submittedName>
</protein>
<proteinExistence type="predicted"/>
<dbReference type="Pfam" id="PF06191">
    <property type="entry name" value="DUF995"/>
    <property type="match status" value="1"/>
</dbReference>
<accession>A0A843YJA1</accession>
<gene>
    <name evidence="2" type="ORF">GFB49_12770</name>
</gene>
<keyword evidence="3" id="KW-1185">Reference proteome</keyword>
<feature type="signal peptide" evidence="1">
    <location>
        <begin position="1"/>
        <end position="19"/>
    </location>
</feature>
<reference evidence="2 3" key="1">
    <citation type="submission" date="2019-10" db="EMBL/GenBank/DDBJ databases">
        <title>Epibacterium sp. nov., isolated from seawater.</title>
        <authorList>
            <person name="Zhang X."/>
            <person name="Li N."/>
        </authorList>
    </citation>
    <scope>NUCLEOTIDE SEQUENCE [LARGE SCALE GENOMIC DNA]</scope>
    <source>
        <strain evidence="2 3">SM1979</strain>
    </source>
</reference>
<evidence type="ECO:0000313" key="3">
    <source>
        <dbReference type="Proteomes" id="UP000444174"/>
    </source>
</evidence>
<comment type="caution">
    <text evidence="2">The sequence shown here is derived from an EMBL/GenBank/DDBJ whole genome shotgun (WGS) entry which is preliminary data.</text>
</comment>
<evidence type="ECO:0000313" key="2">
    <source>
        <dbReference type="EMBL" id="MQQ09332.1"/>
    </source>
</evidence>
<evidence type="ECO:0000256" key="1">
    <source>
        <dbReference type="SAM" id="SignalP"/>
    </source>
</evidence>